<dbReference type="Pfam" id="PF13506">
    <property type="entry name" value="Glyco_transf_21"/>
    <property type="match status" value="1"/>
</dbReference>
<evidence type="ECO:0000256" key="7">
    <source>
        <dbReference type="ARBA" id="ARBA00022989"/>
    </source>
</evidence>
<feature type="transmembrane region" description="Helical" evidence="9">
    <location>
        <begin position="26"/>
        <end position="46"/>
    </location>
</feature>
<dbReference type="CDD" id="cd02520">
    <property type="entry name" value="Glucosylceramide_synthase"/>
    <property type="match status" value="1"/>
</dbReference>
<dbReference type="EMBL" id="FCOK02000071">
    <property type="protein sequence ID" value="SAL63644.1"/>
    <property type="molecule type" value="Genomic_DNA"/>
</dbReference>
<dbReference type="PANTHER" id="PTHR12726:SF0">
    <property type="entry name" value="CERAMIDE GLUCOSYLTRANSFERASE"/>
    <property type="match status" value="1"/>
</dbReference>
<feature type="transmembrane region" description="Helical" evidence="9">
    <location>
        <begin position="345"/>
        <end position="370"/>
    </location>
</feature>
<evidence type="ECO:0000256" key="9">
    <source>
        <dbReference type="SAM" id="Phobius"/>
    </source>
</evidence>
<sequence>MTPDVPDMPGQFPDVSHAKRRRLRRLYVRSAWLAGASLLVAFAIYAVSPPVARATLHWAAYVCGASAVFGIVYMLAAAALTRRFLARTCAEPSSFPGVTIIKPLHGNEQALLENLSGFCKQDYPGLVQYLFGVHDKTDPALDVVERLRQLHPQAEIAIVVDSRLYGPNRKMSNILNMLPNARHDILVFADSDVGVSPDYLRGIVGELQKPGVGLVTCLYRGLPDAGFWPRLSAKASNYQFLPSVVVGMALRLARPCFGQTIALRRATLEKIGGFSQFTHHLAEDHAIGEAVRQLGEKVVVPPIIVTHACVETSAAQLISHELRWSRTIRTIDPAGHLGSALTHPLVFALFAIALSGAATWTWPLTLAALFTRLALKLQLDHALGQASGDLWLLPIWDLVCFAIFVSSFFSTRVLWRGFQFKVGRDGLLYPLGEK</sequence>
<dbReference type="Gene3D" id="3.90.550.10">
    <property type="entry name" value="Spore Coat Polysaccharide Biosynthesis Protein SpsA, Chain A"/>
    <property type="match status" value="1"/>
</dbReference>
<accession>A0A158J424</accession>
<evidence type="ECO:0000313" key="11">
    <source>
        <dbReference type="Proteomes" id="UP000054683"/>
    </source>
</evidence>
<feature type="transmembrane region" description="Helical" evidence="9">
    <location>
        <begin position="390"/>
        <end position="415"/>
    </location>
</feature>
<comment type="subcellular location">
    <subcellularLocation>
        <location evidence="1">Membrane</location>
        <topology evidence="1">Multi-pass membrane protein</topology>
    </subcellularLocation>
</comment>
<dbReference type="InterPro" id="IPR029044">
    <property type="entry name" value="Nucleotide-diphossugar_trans"/>
</dbReference>
<keyword evidence="4" id="KW-0328">Glycosyltransferase</keyword>
<evidence type="ECO:0000256" key="6">
    <source>
        <dbReference type="ARBA" id="ARBA00022692"/>
    </source>
</evidence>
<gene>
    <name evidence="10" type="ORF">AWB69_07139</name>
</gene>
<dbReference type="NCBIfam" id="TIGR03472">
    <property type="entry name" value="HpnI"/>
    <property type="match status" value="1"/>
</dbReference>
<dbReference type="InterPro" id="IPR025993">
    <property type="entry name" value="Ceramide_glucosylTrfase"/>
</dbReference>
<dbReference type="GO" id="GO:0008120">
    <property type="term" value="F:ceramide glucosyltransferase activity"/>
    <property type="evidence" value="ECO:0007669"/>
    <property type="project" value="TreeGrafter"/>
</dbReference>
<feature type="transmembrane region" description="Helical" evidence="9">
    <location>
        <begin position="58"/>
        <end position="80"/>
    </location>
</feature>
<dbReference type="RefSeq" id="WP_231937327.1">
    <property type="nucleotide sequence ID" value="NZ_FCOK02000071.1"/>
</dbReference>
<dbReference type="PANTHER" id="PTHR12726">
    <property type="entry name" value="CERAMIDE GLUCOSYLTRANSFERASE"/>
    <property type="match status" value="1"/>
</dbReference>
<evidence type="ECO:0000313" key="10">
    <source>
        <dbReference type="EMBL" id="SAL63644.1"/>
    </source>
</evidence>
<dbReference type="InterPro" id="IPR017835">
    <property type="entry name" value="Hopen-assoc_HpnI"/>
</dbReference>
<evidence type="ECO:0000256" key="1">
    <source>
        <dbReference type="ARBA" id="ARBA00004141"/>
    </source>
</evidence>
<comment type="pathway">
    <text evidence="3">Sphingolipid metabolism.</text>
</comment>
<comment type="pathway">
    <text evidence="2">Lipid metabolism; sphingolipid metabolism.</text>
</comment>
<dbReference type="SUPFAM" id="SSF53448">
    <property type="entry name" value="Nucleotide-diphospho-sugar transferases"/>
    <property type="match status" value="1"/>
</dbReference>
<name>A0A158J424_9BURK</name>
<reference evidence="10 11" key="1">
    <citation type="submission" date="2016-01" db="EMBL/GenBank/DDBJ databases">
        <authorList>
            <person name="Oliw E.H."/>
        </authorList>
    </citation>
    <scope>NUCLEOTIDE SEQUENCE [LARGE SCALE GENOMIC DNA]</scope>
    <source>
        <strain evidence="10">LMG 27134</strain>
    </source>
</reference>
<dbReference type="GO" id="GO:0016020">
    <property type="term" value="C:membrane"/>
    <property type="evidence" value="ECO:0007669"/>
    <property type="project" value="UniProtKB-SubCell"/>
</dbReference>
<keyword evidence="5 10" id="KW-0808">Transferase</keyword>
<keyword evidence="8 9" id="KW-0472">Membrane</keyword>
<proteinExistence type="predicted"/>
<evidence type="ECO:0000256" key="4">
    <source>
        <dbReference type="ARBA" id="ARBA00022676"/>
    </source>
</evidence>
<evidence type="ECO:0000256" key="2">
    <source>
        <dbReference type="ARBA" id="ARBA00004760"/>
    </source>
</evidence>
<dbReference type="Proteomes" id="UP000054683">
    <property type="component" value="Unassembled WGS sequence"/>
</dbReference>
<dbReference type="AlphaFoldDB" id="A0A158J424"/>
<keyword evidence="7 9" id="KW-1133">Transmembrane helix</keyword>
<evidence type="ECO:0000256" key="8">
    <source>
        <dbReference type="ARBA" id="ARBA00023136"/>
    </source>
</evidence>
<protein>
    <submittedName>
        <fullName evidence="10">Putative (Ceramide) glucosyltransferase</fullName>
    </submittedName>
</protein>
<evidence type="ECO:0000256" key="3">
    <source>
        <dbReference type="ARBA" id="ARBA00004991"/>
    </source>
</evidence>
<dbReference type="GO" id="GO:0006679">
    <property type="term" value="P:glucosylceramide biosynthetic process"/>
    <property type="evidence" value="ECO:0007669"/>
    <property type="project" value="TreeGrafter"/>
</dbReference>
<evidence type="ECO:0000256" key="5">
    <source>
        <dbReference type="ARBA" id="ARBA00022679"/>
    </source>
</evidence>
<keyword evidence="6 9" id="KW-0812">Transmembrane</keyword>
<organism evidence="10 11">
    <name type="scientific">Caballeronia udeis</name>
    <dbReference type="NCBI Taxonomy" id="1232866"/>
    <lineage>
        <taxon>Bacteria</taxon>
        <taxon>Pseudomonadati</taxon>
        <taxon>Pseudomonadota</taxon>
        <taxon>Betaproteobacteria</taxon>
        <taxon>Burkholderiales</taxon>
        <taxon>Burkholderiaceae</taxon>
        <taxon>Caballeronia</taxon>
    </lineage>
</organism>